<gene>
    <name evidence="2" type="ORF">LQ318_15335</name>
</gene>
<evidence type="ECO:0000313" key="3">
    <source>
        <dbReference type="Proteomes" id="UP001207337"/>
    </source>
</evidence>
<dbReference type="PANTHER" id="PTHR43861">
    <property type="entry name" value="TRANS-ACONITATE 2-METHYLTRANSFERASE-RELATED"/>
    <property type="match status" value="1"/>
</dbReference>
<feature type="domain" description="Methyltransferase type 11" evidence="1">
    <location>
        <begin position="5"/>
        <end position="60"/>
    </location>
</feature>
<evidence type="ECO:0000259" key="1">
    <source>
        <dbReference type="Pfam" id="PF08241"/>
    </source>
</evidence>
<dbReference type="Gene3D" id="3.40.50.150">
    <property type="entry name" value="Vaccinia Virus protein VP39"/>
    <property type="match status" value="1"/>
</dbReference>
<dbReference type="EMBL" id="JAJNDC010000005">
    <property type="protein sequence ID" value="MCW9714280.1"/>
    <property type="molecule type" value="Genomic_DNA"/>
</dbReference>
<evidence type="ECO:0000313" key="2">
    <source>
        <dbReference type="EMBL" id="MCW9714280.1"/>
    </source>
</evidence>
<dbReference type="SUPFAM" id="SSF53335">
    <property type="entry name" value="S-adenosyl-L-methionine-dependent methyltransferases"/>
    <property type="match status" value="1"/>
</dbReference>
<dbReference type="CDD" id="cd02440">
    <property type="entry name" value="AdoMet_MTases"/>
    <property type="match status" value="1"/>
</dbReference>
<reference evidence="2 3" key="1">
    <citation type="submission" date="2021-11" db="EMBL/GenBank/DDBJ databases">
        <title>Aliifidinibius sp. nov., a new bacterium isolated from saline soil.</title>
        <authorList>
            <person name="Galisteo C."/>
            <person name="De La Haba R."/>
            <person name="Sanchez-Porro C."/>
            <person name="Ventosa A."/>
        </authorList>
    </citation>
    <scope>NUCLEOTIDE SEQUENCE [LARGE SCALE GENOMIC DNA]</scope>
    <source>
        <strain evidence="2 3">KACC 190600</strain>
    </source>
</reference>
<name>A0ABT3Q2D6_9BACT</name>
<comment type="caution">
    <text evidence="2">The sequence shown here is derived from an EMBL/GenBank/DDBJ whole genome shotgun (WGS) entry which is preliminary data.</text>
</comment>
<sequence>MRLEESNVTFINADIAKPWQLEDTTLDLVVGNLVLEHIKDLSHVFREAFRILQPGGKLYVAELHPYKQLQQSQAKFVSQKTGEEILVDAFIHPVSEYINEALTAGFMLCEIGEKQRKDEKIPRLLTLLFEKEA</sequence>
<dbReference type="RefSeq" id="WP_265791467.1">
    <property type="nucleotide sequence ID" value="NZ_BAABRS010000005.1"/>
</dbReference>
<protein>
    <submittedName>
        <fullName evidence="2">Methyltransferase domain-containing protein</fullName>
    </submittedName>
</protein>
<accession>A0ABT3Q2D6</accession>
<keyword evidence="2" id="KW-0808">Transferase</keyword>
<dbReference type="Pfam" id="PF08241">
    <property type="entry name" value="Methyltransf_11"/>
    <property type="match status" value="1"/>
</dbReference>
<keyword evidence="3" id="KW-1185">Reference proteome</keyword>
<dbReference type="InterPro" id="IPR013216">
    <property type="entry name" value="Methyltransf_11"/>
</dbReference>
<dbReference type="Proteomes" id="UP001207337">
    <property type="component" value="Unassembled WGS sequence"/>
</dbReference>
<proteinExistence type="predicted"/>
<dbReference type="GO" id="GO:0032259">
    <property type="term" value="P:methylation"/>
    <property type="evidence" value="ECO:0007669"/>
    <property type="project" value="UniProtKB-KW"/>
</dbReference>
<dbReference type="InterPro" id="IPR029063">
    <property type="entry name" value="SAM-dependent_MTases_sf"/>
</dbReference>
<dbReference type="GO" id="GO:0008168">
    <property type="term" value="F:methyltransferase activity"/>
    <property type="evidence" value="ECO:0007669"/>
    <property type="project" value="UniProtKB-KW"/>
</dbReference>
<keyword evidence="2" id="KW-0489">Methyltransferase</keyword>
<organism evidence="2 3">
    <name type="scientific">Fodinibius salicampi</name>
    <dbReference type="NCBI Taxonomy" id="1920655"/>
    <lineage>
        <taxon>Bacteria</taxon>
        <taxon>Pseudomonadati</taxon>
        <taxon>Balneolota</taxon>
        <taxon>Balneolia</taxon>
        <taxon>Balneolales</taxon>
        <taxon>Balneolaceae</taxon>
        <taxon>Fodinibius</taxon>
    </lineage>
</organism>